<evidence type="ECO:0000313" key="8">
    <source>
        <dbReference type="EMBL" id="KAK4541673.1"/>
    </source>
</evidence>
<dbReference type="Pfam" id="PF03348">
    <property type="entry name" value="Serinc"/>
    <property type="match status" value="1"/>
</dbReference>
<feature type="transmembrane region" description="Helical" evidence="7">
    <location>
        <begin position="266"/>
        <end position="286"/>
    </location>
</feature>
<organism evidence="8 9">
    <name type="scientific">Oleoguttula mirabilis</name>
    <dbReference type="NCBI Taxonomy" id="1507867"/>
    <lineage>
        <taxon>Eukaryota</taxon>
        <taxon>Fungi</taxon>
        <taxon>Dikarya</taxon>
        <taxon>Ascomycota</taxon>
        <taxon>Pezizomycotina</taxon>
        <taxon>Dothideomycetes</taxon>
        <taxon>Dothideomycetidae</taxon>
        <taxon>Mycosphaerellales</taxon>
        <taxon>Teratosphaeriaceae</taxon>
        <taxon>Oleoguttula</taxon>
    </lineage>
</organism>
<dbReference type="PANTHER" id="PTHR10383:SF9">
    <property type="entry name" value="SERINE INCORPORATOR, ISOFORM F"/>
    <property type="match status" value="1"/>
</dbReference>
<comment type="caution">
    <text evidence="8">The sequence shown here is derived from an EMBL/GenBank/DDBJ whole genome shotgun (WGS) entry which is preliminary data.</text>
</comment>
<comment type="similarity">
    <text evidence="2">Belongs to the TDE1 family.</text>
</comment>
<evidence type="ECO:0000256" key="4">
    <source>
        <dbReference type="ARBA" id="ARBA00022989"/>
    </source>
</evidence>
<feature type="transmembrane region" description="Helical" evidence="7">
    <location>
        <begin position="306"/>
        <end position="323"/>
    </location>
</feature>
<feature type="transmembrane region" description="Helical" evidence="7">
    <location>
        <begin position="102"/>
        <end position="119"/>
    </location>
</feature>
<evidence type="ECO:0000256" key="2">
    <source>
        <dbReference type="ARBA" id="ARBA00006665"/>
    </source>
</evidence>
<feature type="transmembrane region" description="Helical" evidence="7">
    <location>
        <begin position="233"/>
        <end position="254"/>
    </location>
</feature>
<feature type="transmembrane region" description="Helical" evidence="7">
    <location>
        <begin position="460"/>
        <end position="482"/>
    </location>
</feature>
<dbReference type="AlphaFoldDB" id="A0AAV9J989"/>
<feature type="transmembrane region" description="Helical" evidence="7">
    <location>
        <begin position="200"/>
        <end position="227"/>
    </location>
</feature>
<proteinExistence type="inferred from homology"/>
<feature type="region of interest" description="Disordered" evidence="6">
    <location>
        <begin position="340"/>
        <end position="411"/>
    </location>
</feature>
<comment type="subcellular location">
    <subcellularLocation>
        <location evidence="1">Membrane</location>
        <topology evidence="1">Multi-pass membrane protein</topology>
    </subcellularLocation>
</comment>
<feature type="transmembrane region" description="Helical" evidence="7">
    <location>
        <begin position="419"/>
        <end position="440"/>
    </location>
</feature>
<evidence type="ECO:0000256" key="6">
    <source>
        <dbReference type="SAM" id="MobiDB-lite"/>
    </source>
</evidence>
<keyword evidence="4 7" id="KW-1133">Transmembrane helix</keyword>
<feature type="transmembrane region" description="Helical" evidence="7">
    <location>
        <begin position="131"/>
        <end position="151"/>
    </location>
</feature>
<sequence>MGALLSIPLLAVPSIGSLLTFGASCCGAATCSAAFSSCGNCGNSIMTRIAYALILLLNSLLSWLLLTEWAVKKLQGVLLDYVQVSCAGNACFGFAAVHRVNFALGMLHFLLAIMLLGVNNSKDKRAPIQNGFWGPKVIAWLGLIVVSFLIPNRFFEIWGNYVALVGAVLFLLLGLVLLVDLAHTFAEFCIEKIEDSDSGLWRGVLIGSTMGMYLGSIAMTVVMYIFFAHSGCSMNQAAITVNLILLLTISVISIHPDIQASNPRAGLAQAATVSVYCTYLTFSAVAMEPDDQHCNPLVRATGTRTASVIIGAVVTFVTCAYTTTRAATYGLAMGSTKPAGAGGYSPVTDSTEEELGHGLVDTQPESRRAMRQEALRRAVESGALPASALIDDTDPDDDDDDDARTGVHKNDDEKNGTQYNYALFHVIFMLATAWIATLLTQNVGGDHNIAKGDFVPVGRTYWASWVKIVSAWVCYGIFGWTLGAPVLMPDRFDFS</sequence>
<dbReference type="GO" id="GO:0016020">
    <property type="term" value="C:membrane"/>
    <property type="evidence" value="ECO:0007669"/>
    <property type="project" value="UniProtKB-SubCell"/>
</dbReference>
<evidence type="ECO:0000256" key="5">
    <source>
        <dbReference type="ARBA" id="ARBA00023136"/>
    </source>
</evidence>
<feature type="transmembrane region" description="Helical" evidence="7">
    <location>
        <begin position="49"/>
        <end position="66"/>
    </location>
</feature>
<gene>
    <name evidence="8" type="ORF">LTR36_007817</name>
</gene>
<reference evidence="8 9" key="1">
    <citation type="submission" date="2021-11" db="EMBL/GenBank/DDBJ databases">
        <title>Black yeast isolated from Biological Soil Crust.</title>
        <authorList>
            <person name="Kurbessoian T."/>
        </authorList>
    </citation>
    <scope>NUCLEOTIDE SEQUENCE [LARGE SCALE GENOMIC DNA]</scope>
    <source>
        <strain evidence="8 9">CCFEE 5522</strain>
    </source>
</reference>
<feature type="compositionally biased region" description="Acidic residues" evidence="6">
    <location>
        <begin position="391"/>
        <end position="402"/>
    </location>
</feature>
<dbReference type="Proteomes" id="UP001324427">
    <property type="component" value="Unassembled WGS sequence"/>
</dbReference>
<feature type="compositionally biased region" description="Basic and acidic residues" evidence="6">
    <location>
        <begin position="364"/>
        <end position="379"/>
    </location>
</feature>
<accession>A0AAV9J989</accession>
<evidence type="ECO:0008006" key="10">
    <source>
        <dbReference type="Google" id="ProtNLM"/>
    </source>
</evidence>
<keyword evidence="5 7" id="KW-0472">Membrane</keyword>
<evidence type="ECO:0000256" key="3">
    <source>
        <dbReference type="ARBA" id="ARBA00022692"/>
    </source>
</evidence>
<evidence type="ECO:0000256" key="1">
    <source>
        <dbReference type="ARBA" id="ARBA00004141"/>
    </source>
</evidence>
<feature type="transmembrane region" description="Helical" evidence="7">
    <location>
        <begin position="157"/>
        <end position="179"/>
    </location>
</feature>
<evidence type="ECO:0000256" key="7">
    <source>
        <dbReference type="SAM" id="Phobius"/>
    </source>
</evidence>
<keyword evidence="3 7" id="KW-0812">Transmembrane</keyword>
<dbReference type="InterPro" id="IPR005016">
    <property type="entry name" value="TDE1/TMS"/>
</dbReference>
<protein>
    <recommendedName>
        <fullName evidence="10">Membrane protein TMS1</fullName>
    </recommendedName>
</protein>
<dbReference type="EMBL" id="JAVFHQ010000050">
    <property type="protein sequence ID" value="KAK4541673.1"/>
    <property type="molecule type" value="Genomic_DNA"/>
</dbReference>
<keyword evidence="9" id="KW-1185">Reference proteome</keyword>
<name>A0AAV9J989_9PEZI</name>
<evidence type="ECO:0000313" key="9">
    <source>
        <dbReference type="Proteomes" id="UP001324427"/>
    </source>
</evidence>
<dbReference type="PANTHER" id="PTHR10383">
    <property type="entry name" value="SERINE INCORPORATOR"/>
    <property type="match status" value="1"/>
</dbReference>